<dbReference type="GO" id="GO:0005886">
    <property type="term" value="C:plasma membrane"/>
    <property type="evidence" value="ECO:0007669"/>
    <property type="project" value="UniProtKB-SubCell"/>
</dbReference>
<accession>A0A163YS05</accession>
<dbReference type="AlphaFoldDB" id="A0A163YS05"/>
<dbReference type="InterPro" id="IPR035906">
    <property type="entry name" value="MetI-like_sf"/>
</dbReference>
<dbReference type="STRING" id="943830.A4A58_10755"/>
<evidence type="ECO:0000256" key="4">
    <source>
        <dbReference type="ARBA" id="ARBA00022475"/>
    </source>
</evidence>
<name>A0A163YS05_9BRAD</name>
<keyword evidence="6 9" id="KW-1133">Transmembrane helix</keyword>
<dbReference type="FunFam" id="1.10.3720.10:FF:000003">
    <property type="entry name" value="Aliphatic sulfonate ABC transporter permease"/>
    <property type="match status" value="1"/>
</dbReference>
<reference evidence="11 12" key="1">
    <citation type="submission" date="2016-03" db="EMBL/GenBank/DDBJ databases">
        <title>Microsymbionts genomes from the relict species Vavilovia formosa (Stev.) Fed.</title>
        <authorList>
            <person name="Kopat V."/>
            <person name="Chirak E."/>
            <person name="Kimeklis A."/>
            <person name="Andronov E."/>
        </authorList>
    </citation>
    <scope>NUCLEOTIDE SEQUENCE [LARGE SCALE GENOMIC DNA]</scope>
    <source>
        <strain evidence="11 12">Vaf07</strain>
    </source>
</reference>
<evidence type="ECO:0000256" key="6">
    <source>
        <dbReference type="ARBA" id="ARBA00022989"/>
    </source>
</evidence>
<evidence type="ECO:0000313" key="11">
    <source>
        <dbReference type="EMBL" id="KZD22490.1"/>
    </source>
</evidence>
<comment type="caution">
    <text evidence="11">The sequence shown here is derived from an EMBL/GenBank/DDBJ whole genome shotgun (WGS) entry which is preliminary data.</text>
</comment>
<dbReference type="GO" id="GO:0042918">
    <property type="term" value="P:alkanesulfonate transmembrane transport"/>
    <property type="evidence" value="ECO:0007669"/>
    <property type="project" value="UniProtKB-ARBA"/>
</dbReference>
<dbReference type="RefSeq" id="WP_068735277.1">
    <property type="nucleotide sequence ID" value="NZ_LVYV01000023.1"/>
</dbReference>
<evidence type="ECO:0000256" key="3">
    <source>
        <dbReference type="ARBA" id="ARBA00022448"/>
    </source>
</evidence>
<feature type="transmembrane region" description="Helical" evidence="9">
    <location>
        <begin position="68"/>
        <end position="92"/>
    </location>
</feature>
<feature type="domain" description="ABC transmembrane type-1" evidence="10">
    <location>
        <begin position="64"/>
        <end position="248"/>
    </location>
</feature>
<dbReference type="GO" id="GO:0010438">
    <property type="term" value="P:cellular response to sulfur starvation"/>
    <property type="evidence" value="ECO:0007669"/>
    <property type="project" value="TreeGrafter"/>
</dbReference>
<keyword evidence="7 9" id="KW-0472">Membrane</keyword>
<organism evidence="11 12">
    <name type="scientific">Tardiphaga robiniae</name>
    <dbReference type="NCBI Taxonomy" id="943830"/>
    <lineage>
        <taxon>Bacteria</taxon>
        <taxon>Pseudomonadati</taxon>
        <taxon>Pseudomonadota</taxon>
        <taxon>Alphaproteobacteria</taxon>
        <taxon>Hyphomicrobiales</taxon>
        <taxon>Nitrobacteraceae</taxon>
        <taxon>Tardiphaga</taxon>
    </lineage>
</organism>
<dbReference type="CDD" id="cd06261">
    <property type="entry name" value="TM_PBP2"/>
    <property type="match status" value="1"/>
</dbReference>
<evidence type="ECO:0000259" key="10">
    <source>
        <dbReference type="PROSITE" id="PS50928"/>
    </source>
</evidence>
<feature type="transmembrane region" description="Helical" evidence="9">
    <location>
        <begin position="104"/>
        <end position="124"/>
    </location>
</feature>
<evidence type="ECO:0000256" key="8">
    <source>
        <dbReference type="ARBA" id="ARBA00056719"/>
    </source>
</evidence>
<comment type="similarity">
    <text evidence="2 9">Belongs to the binding-protein-dependent transport system permease family.</text>
</comment>
<evidence type="ECO:0000256" key="1">
    <source>
        <dbReference type="ARBA" id="ARBA00004651"/>
    </source>
</evidence>
<dbReference type="EMBL" id="LVYV01000023">
    <property type="protein sequence ID" value="KZD22490.1"/>
    <property type="molecule type" value="Genomic_DNA"/>
</dbReference>
<dbReference type="Gene3D" id="1.10.3720.10">
    <property type="entry name" value="MetI-like"/>
    <property type="match status" value="1"/>
</dbReference>
<feature type="transmembrane region" description="Helical" evidence="9">
    <location>
        <begin position="130"/>
        <end position="153"/>
    </location>
</feature>
<evidence type="ECO:0000256" key="9">
    <source>
        <dbReference type="RuleBase" id="RU363032"/>
    </source>
</evidence>
<protein>
    <submittedName>
        <fullName evidence="11">Taurine ABC transporter permease</fullName>
    </submittedName>
</protein>
<feature type="transmembrane region" description="Helical" evidence="9">
    <location>
        <begin position="226"/>
        <end position="247"/>
    </location>
</feature>
<dbReference type="SUPFAM" id="SSF161098">
    <property type="entry name" value="MetI-like"/>
    <property type="match status" value="1"/>
</dbReference>
<dbReference type="PANTHER" id="PTHR30151">
    <property type="entry name" value="ALKANE SULFONATE ABC TRANSPORTER-RELATED, MEMBRANE SUBUNIT"/>
    <property type="match status" value="1"/>
</dbReference>
<gene>
    <name evidence="11" type="ORF">A4A58_10755</name>
</gene>
<keyword evidence="12" id="KW-1185">Reference proteome</keyword>
<comment type="subcellular location">
    <subcellularLocation>
        <location evidence="1 9">Cell membrane</location>
        <topology evidence="1 9">Multi-pass membrane protein</topology>
    </subcellularLocation>
</comment>
<dbReference type="Proteomes" id="UP000076574">
    <property type="component" value="Unassembled WGS sequence"/>
</dbReference>
<keyword evidence="3 9" id="KW-0813">Transport</keyword>
<evidence type="ECO:0000313" key="12">
    <source>
        <dbReference type="Proteomes" id="UP000076574"/>
    </source>
</evidence>
<dbReference type="PANTHER" id="PTHR30151:SF25">
    <property type="entry name" value="TAURINE TRANSPORT SYSTEM PERMEASE PROTEIN TAUC"/>
    <property type="match status" value="1"/>
</dbReference>
<evidence type="ECO:0000256" key="2">
    <source>
        <dbReference type="ARBA" id="ARBA00009306"/>
    </source>
</evidence>
<proteinExistence type="inferred from homology"/>
<dbReference type="Pfam" id="PF00528">
    <property type="entry name" value="BPD_transp_1"/>
    <property type="match status" value="1"/>
</dbReference>
<dbReference type="InterPro" id="IPR000515">
    <property type="entry name" value="MetI-like"/>
</dbReference>
<dbReference type="OrthoDB" id="9799271at2"/>
<sequence>MSAGQTRSLWSDRTISVLSPLVLLGLWEICARTGIVDVRFFPAPSNIIGHLFELASSGALWRHVGASLYRLAAGFVVGCVPAIVIGLAIGLYRPVRAAFDPLISATYPIPKSSLLPLILLIFGLGESSKIAMVAIGVFYPVVINTAAGVRQIAPIFLDVGRNFGASRFNMFRTVALPGALPLIMTGIKLGAGMGLVLIAIAEMVGAKQGLGYMIWNAWELFDVQTMYVGLFVIAIIGFVMNAGFDALERAIVPWRKG</sequence>
<keyword evidence="5 9" id="KW-0812">Transmembrane</keyword>
<comment type="function">
    <text evidence="8">Probably part of an ABC transporter complex. Probably responsible for the translocation of the substrate across the membrane.</text>
</comment>
<dbReference type="PROSITE" id="PS50928">
    <property type="entry name" value="ABC_TM1"/>
    <property type="match status" value="1"/>
</dbReference>
<keyword evidence="4" id="KW-1003">Cell membrane</keyword>
<feature type="transmembrane region" description="Helical" evidence="9">
    <location>
        <begin position="174"/>
        <end position="206"/>
    </location>
</feature>
<evidence type="ECO:0000256" key="7">
    <source>
        <dbReference type="ARBA" id="ARBA00023136"/>
    </source>
</evidence>
<evidence type="ECO:0000256" key="5">
    <source>
        <dbReference type="ARBA" id="ARBA00022692"/>
    </source>
</evidence>